<evidence type="ECO:0000256" key="1">
    <source>
        <dbReference type="ARBA" id="ARBA00022614"/>
    </source>
</evidence>
<evidence type="ECO:0000313" key="5">
    <source>
        <dbReference type="Proteomes" id="UP000800040"/>
    </source>
</evidence>
<reference evidence="4" key="1">
    <citation type="submission" date="2020-01" db="EMBL/GenBank/DDBJ databases">
        <authorList>
            <consortium name="DOE Joint Genome Institute"/>
            <person name="Haridas S."/>
            <person name="Albert R."/>
            <person name="Binder M."/>
            <person name="Bloem J."/>
            <person name="Labutti K."/>
            <person name="Salamov A."/>
            <person name="Andreopoulos B."/>
            <person name="Baker S.E."/>
            <person name="Barry K."/>
            <person name="Bills G."/>
            <person name="Bluhm B.H."/>
            <person name="Cannon C."/>
            <person name="Castanera R."/>
            <person name="Culley D.E."/>
            <person name="Daum C."/>
            <person name="Ezra D."/>
            <person name="Gonzalez J.B."/>
            <person name="Henrissat B."/>
            <person name="Kuo A."/>
            <person name="Liang C."/>
            <person name="Lipzen A."/>
            <person name="Lutzoni F."/>
            <person name="Magnuson J."/>
            <person name="Mondo S."/>
            <person name="Nolan M."/>
            <person name="Ohm R."/>
            <person name="Pangilinan J."/>
            <person name="Park H.-J."/>
            <person name="Ramirez L."/>
            <person name="Alfaro M."/>
            <person name="Sun H."/>
            <person name="Tritt A."/>
            <person name="Yoshinaga Y."/>
            <person name="Zwiers L.-H."/>
            <person name="Turgeon B.G."/>
            <person name="Goodwin S.B."/>
            <person name="Spatafora J.W."/>
            <person name="Crous P.W."/>
            <person name="Grigoriev I.V."/>
        </authorList>
    </citation>
    <scope>NUCLEOTIDE SEQUENCE</scope>
    <source>
        <strain evidence="4">P77</strain>
    </source>
</reference>
<keyword evidence="5" id="KW-1185">Reference proteome</keyword>
<dbReference type="SUPFAM" id="SSF52075">
    <property type="entry name" value="Outer arm dynein light chain 1"/>
    <property type="match status" value="1"/>
</dbReference>
<sequence>MDINAVIPSSPPRASTMDPPSSPFFEPEHHPFTQKSSSPPPFFSSDDSRDSIDVTNYQSPRIYKNKRKGTWWDNHGSVYTTPECKKTKISRNFDSGIYMLSDATESSDDIVPQHISPFPLAIDATGEHTTEMDDEQELPTAMDTTPDLADDMSAAESAFNQVISQGVDNNVEDYDFENQDLTDTDINRIGDLAQIIRDPPVYDSEIPAPGQYRSLVPEHHINLSRNKLYRLVPTLFNVQFLTSLTLRNNQIEELPQAIGKLANLETLNVSLNQIMYLPFEIVQLLAPHGKLDRLVTMGNPLLEPMSFQRFQTTDYVKAEQEAMYELDALPIDLVREDARAQIQYLYNSLPSCEDRDQAVWRIRYFESWANSFDGGDDARECETQEDMGFYPHHPSLDLLSLDDEAVMDCAPRYIARTMVAYYDQAGWLMDRSPVLPIRSTPRTDPSNQLANHTSASLQGLASGTEKYPVIVETDQGTYGLPTSNPYTPPSTLSVPSLFATTLHFALQTDTPKETGLKIIEGIYDIPRRVEAVLERAEHNDKGGYGIFRTCHSCRKEYVVARAEWIEFWSAGFGVFVPVRVAVCSWGCVPRQMVGRPARVLTC</sequence>
<keyword evidence="2" id="KW-0677">Repeat</keyword>
<feature type="region of interest" description="Disordered" evidence="3">
    <location>
        <begin position="1"/>
        <end position="56"/>
    </location>
</feature>
<dbReference type="SMART" id="SM00369">
    <property type="entry name" value="LRR_TYP"/>
    <property type="match status" value="2"/>
</dbReference>
<protein>
    <recommendedName>
        <fullName evidence="6">L domain-like protein</fullName>
    </recommendedName>
</protein>
<gene>
    <name evidence="4" type="ORF">BDW02DRAFT_566718</name>
</gene>
<dbReference type="InterPro" id="IPR050216">
    <property type="entry name" value="LRR_domain-containing"/>
</dbReference>
<dbReference type="InterPro" id="IPR032675">
    <property type="entry name" value="LRR_dom_sf"/>
</dbReference>
<dbReference type="EMBL" id="ML975269">
    <property type="protein sequence ID" value="KAF1836793.1"/>
    <property type="molecule type" value="Genomic_DNA"/>
</dbReference>
<dbReference type="GO" id="GO:0005737">
    <property type="term" value="C:cytoplasm"/>
    <property type="evidence" value="ECO:0007669"/>
    <property type="project" value="TreeGrafter"/>
</dbReference>
<dbReference type="InterPro" id="IPR003591">
    <property type="entry name" value="Leu-rich_rpt_typical-subtyp"/>
</dbReference>
<evidence type="ECO:0000313" key="4">
    <source>
        <dbReference type="EMBL" id="KAF1836793.1"/>
    </source>
</evidence>
<dbReference type="PANTHER" id="PTHR48051">
    <property type="match status" value="1"/>
</dbReference>
<evidence type="ECO:0008006" key="6">
    <source>
        <dbReference type="Google" id="ProtNLM"/>
    </source>
</evidence>
<organism evidence="4 5">
    <name type="scientific">Decorospora gaudefroyi</name>
    <dbReference type="NCBI Taxonomy" id="184978"/>
    <lineage>
        <taxon>Eukaryota</taxon>
        <taxon>Fungi</taxon>
        <taxon>Dikarya</taxon>
        <taxon>Ascomycota</taxon>
        <taxon>Pezizomycotina</taxon>
        <taxon>Dothideomycetes</taxon>
        <taxon>Pleosporomycetidae</taxon>
        <taxon>Pleosporales</taxon>
        <taxon>Pleosporineae</taxon>
        <taxon>Pleosporaceae</taxon>
        <taxon>Decorospora</taxon>
    </lineage>
</organism>
<dbReference type="Gene3D" id="3.80.10.10">
    <property type="entry name" value="Ribonuclease Inhibitor"/>
    <property type="match status" value="1"/>
</dbReference>
<name>A0A6A5KT28_9PLEO</name>
<keyword evidence="1" id="KW-0433">Leucine-rich repeat</keyword>
<dbReference type="PANTHER" id="PTHR48051:SF1">
    <property type="entry name" value="RAS SUPPRESSOR PROTEIN 1"/>
    <property type="match status" value="1"/>
</dbReference>
<dbReference type="Proteomes" id="UP000800040">
    <property type="component" value="Unassembled WGS sequence"/>
</dbReference>
<evidence type="ECO:0000256" key="3">
    <source>
        <dbReference type="SAM" id="MobiDB-lite"/>
    </source>
</evidence>
<proteinExistence type="predicted"/>
<accession>A0A6A5KT28</accession>
<dbReference type="OrthoDB" id="1517790at2759"/>
<dbReference type="AlphaFoldDB" id="A0A6A5KT28"/>
<evidence type="ECO:0000256" key="2">
    <source>
        <dbReference type="ARBA" id="ARBA00022737"/>
    </source>
</evidence>